<dbReference type="Proteomes" id="UP000075901">
    <property type="component" value="Unassembled WGS sequence"/>
</dbReference>
<feature type="domain" description="Protein kinase" evidence="12">
    <location>
        <begin position="70"/>
        <end position="337"/>
    </location>
</feature>
<evidence type="ECO:0000256" key="3">
    <source>
        <dbReference type="ARBA" id="ARBA00022679"/>
    </source>
</evidence>
<dbReference type="InterPro" id="IPR000719">
    <property type="entry name" value="Prot_kinase_dom"/>
</dbReference>
<dbReference type="PROSITE" id="PS50011">
    <property type="entry name" value="PROTEIN_KINASE_DOM"/>
    <property type="match status" value="1"/>
</dbReference>
<dbReference type="GO" id="GO:0004714">
    <property type="term" value="F:transmembrane receptor protein tyrosine kinase activity"/>
    <property type="evidence" value="ECO:0007669"/>
    <property type="project" value="UniProtKB-EC"/>
</dbReference>
<dbReference type="InterPro" id="IPR050122">
    <property type="entry name" value="RTK"/>
</dbReference>
<dbReference type="GO" id="GO:0043235">
    <property type="term" value="C:receptor complex"/>
    <property type="evidence" value="ECO:0007669"/>
    <property type="project" value="TreeGrafter"/>
</dbReference>
<dbReference type="GO" id="GO:0051130">
    <property type="term" value="P:positive regulation of cellular component organization"/>
    <property type="evidence" value="ECO:0007669"/>
    <property type="project" value="UniProtKB-ARBA"/>
</dbReference>
<dbReference type="GO" id="GO:0030182">
    <property type="term" value="P:neuron differentiation"/>
    <property type="evidence" value="ECO:0007669"/>
    <property type="project" value="UniProtKB-ARBA"/>
</dbReference>
<dbReference type="PROSITE" id="PS00109">
    <property type="entry name" value="PROTEIN_KINASE_TYR"/>
    <property type="match status" value="1"/>
</dbReference>
<keyword evidence="3" id="KW-0808">Transferase</keyword>
<keyword evidence="6 10" id="KW-0067">ATP-binding</keyword>
<keyword evidence="4 10" id="KW-0547">Nucleotide-binding</keyword>
<organism evidence="13 14">
    <name type="scientific">Anopheles maculatus</name>
    <dbReference type="NCBI Taxonomy" id="74869"/>
    <lineage>
        <taxon>Eukaryota</taxon>
        <taxon>Metazoa</taxon>
        <taxon>Ecdysozoa</taxon>
        <taxon>Arthropoda</taxon>
        <taxon>Hexapoda</taxon>
        <taxon>Insecta</taxon>
        <taxon>Pterygota</taxon>
        <taxon>Neoptera</taxon>
        <taxon>Endopterygota</taxon>
        <taxon>Diptera</taxon>
        <taxon>Nematocera</taxon>
        <taxon>Culicoidea</taxon>
        <taxon>Culicidae</taxon>
        <taxon>Anophelinae</taxon>
        <taxon>Anopheles</taxon>
        <taxon>Anopheles maculatus group</taxon>
    </lineage>
</organism>
<accession>A0A182TA85</accession>
<dbReference type="CDD" id="cd00192">
    <property type="entry name" value="PTKc"/>
    <property type="match status" value="1"/>
</dbReference>
<dbReference type="SUPFAM" id="SSF56112">
    <property type="entry name" value="Protein kinase-like (PK-like)"/>
    <property type="match status" value="1"/>
</dbReference>
<dbReference type="InterPro" id="IPR017441">
    <property type="entry name" value="Protein_kinase_ATP_BS"/>
</dbReference>
<dbReference type="GO" id="GO:0005524">
    <property type="term" value="F:ATP binding"/>
    <property type="evidence" value="ECO:0007669"/>
    <property type="project" value="UniProtKB-UniRule"/>
</dbReference>
<dbReference type="GO" id="GO:0050793">
    <property type="term" value="P:regulation of developmental process"/>
    <property type="evidence" value="ECO:0007669"/>
    <property type="project" value="UniProtKB-ARBA"/>
</dbReference>
<feature type="compositionally biased region" description="Low complexity" evidence="11">
    <location>
        <begin position="25"/>
        <end position="34"/>
    </location>
</feature>
<reference evidence="13" key="2">
    <citation type="submission" date="2020-05" db="UniProtKB">
        <authorList>
            <consortium name="EnsemblMetazoa"/>
        </authorList>
    </citation>
    <scope>IDENTIFICATION</scope>
    <source>
        <strain evidence="13">maculatus3</strain>
    </source>
</reference>
<reference evidence="14" key="1">
    <citation type="submission" date="2013-09" db="EMBL/GenBank/DDBJ databases">
        <title>The Genome Sequence of Anopheles maculatus species B.</title>
        <authorList>
            <consortium name="The Broad Institute Genomics Platform"/>
            <person name="Neafsey D.E."/>
            <person name="Besansky N."/>
            <person name="Howell P."/>
            <person name="Walton C."/>
            <person name="Young S.K."/>
            <person name="Zeng Q."/>
            <person name="Gargeya S."/>
            <person name="Fitzgerald M."/>
            <person name="Haas B."/>
            <person name="Abouelleil A."/>
            <person name="Allen A.W."/>
            <person name="Alvarado L."/>
            <person name="Arachchi H.M."/>
            <person name="Berlin A.M."/>
            <person name="Chapman S.B."/>
            <person name="Gainer-Dewar J."/>
            <person name="Goldberg J."/>
            <person name="Griggs A."/>
            <person name="Gujja S."/>
            <person name="Hansen M."/>
            <person name="Howarth C."/>
            <person name="Imamovic A."/>
            <person name="Ireland A."/>
            <person name="Larimer J."/>
            <person name="McCowan C."/>
            <person name="Murphy C."/>
            <person name="Pearson M."/>
            <person name="Poon T.W."/>
            <person name="Priest M."/>
            <person name="Roberts A."/>
            <person name="Saif S."/>
            <person name="Shea T."/>
            <person name="Sisk P."/>
            <person name="Sykes S."/>
            <person name="Wortman J."/>
            <person name="Nusbaum C."/>
            <person name="Birren B."/>
        </authorList>
    </citation>
    <scope>NUCLEOTIDE SEQUENCE [LARGE SCALE GENOMIC DNA]</scope>
    <source>
        <strain evidence="14">maculatus3</strain>
    </source>
</reference>
<protein>
    <recommendedName>
        <fullName evidence="12">Protein kinase domain-containing protein</fullName>
    </recommendedName>
</protein>
<dbReference type="Pfam" id="PF07714">
    <property type="entry name" value="PK_Tyr_Ser-Thr"/>
    <property type="match status" value="1"/>
</dbReference>
<evidence type="ECO:0000256" key="4">
    <source>
        <dbReference type="ARBA" id="ARBA00022741"/>
    </source>
</evidence>
<evidence type="ECO:0000313" key="13">
    <source>
        <dbReference type="EnsemblMetazoa" id="AMAM022775-PA"/>
    </source>
</evidence>
<evidence type="ECO:0000256" key="2">
    <source>
        <dbReference type="ARBA" id="ARBA00004308"/>
    </source>
</evidence>
<dbReference type="EnsemblMetazoa" id="AMAM022775-RA">
    <property type="protein sequence ID" value="AMAM022775-PA"/>
    <property type="gene ID" value="AMAM022775"/>
</dbReference>
<evidence type="ECO:0000256" key="7">
    <source>
        <dbReference type="ARBA" id="ARBA00023136"/>
    </source>
</evidence>
<keyword evidence="5" id="KW-0418">Kinase</keyword>
<evidence type="ECO:0000259" key="12">
    <source>
        <dbReference type="PROSITE" id="PS50011"/>
    </source>
</evidence>
<sequence>STLVRSRTDCTSSSYVSNGSDSELRSNASSGSSSLPLLSNPINRFSGDSYYEKTFVNCSDYIELNSGERIFFHNMLGEGNYGRVYRGTLERDNHPAREVALKTIYDDRPDLGRVKDDFRREVDIMKSLRHNNIVEFIRFIEEHDKLVVVMEYVPMGSLLSYLGYKRYDLKEPDLLWMARDIANGMHYLFEKKIVHRDLAARNILVESKKCVKISDFGLAQVTEGGNYYVARHSRELPIRWYAPETLETQKYSFQSDVWSFGVTLYEMFTYGTTTPYAHVDVKSAAQLYQLLQRDTKILQLPDPFSYVYDKLMAPCFKRNPHERITFSELLEELNDMINQYGEPIY</sequence>
<dbReference type="GO" id="GO:0012505">
    <property type="term" value="C:endomembrane system"/>
    <property type="evidence" value="ECO:0007669"/>
    <property type="project" value="UniProtKB-SubCell"/>
</dbReference>
<keyword evidence="8" id="KW-0829">Tyrosine-protein kinase</keyword>
<keyword evidence="14" id="KW-1185">Reference proteome</keyword>
<dbReference type="InterPro" id="IPR011009">
    <property type="entry name" value="Kinase-like_dom_sf"/>
</dbReference>
<dbReference type="InterPro" id="IPR020635">
    <property type="entry name" value="Tyr_kinase_cat_dom"/>
</dbReference>
<evidence type="ECO:0000256" key="11">
    <source>
        <dbReference type="SAM" id="MobiDB-lite"/>
    </source>
</evidence>
<keyword evidence="7" id="KW-0472">Membrane</keyword>
<dbReference type="FunFam" id="1.10.510.10:FF:001512">
    <property type="entry name" value="Receptor tyrosine-protein kinase erbB-2"/>
    <property type="match status" value="1"/>
</dbReference>
<comment type="catalytic activity">
    <reaction evidence="9">
        <text>L-tyrosyl-[protein] + ATP = O-phospho-L-tyrosyl-[protein] + ADP + H(+)</text>
        <dbReference type="Rhea" id="RHEA:10596"/>
        <dbReference type="Rhea" id="RHEA-COMP:10136"/>
        <dbReference type="Rhea" id="RHEA-COMP:20101"/>
        <dbReference type="ChEBI" id="CHEBI:15378"/>
        <dbReference type="ChEBI" id="CHEBI:30616"/>
        <dbReference type="ChEBI" id="CHEBI:46858"/>
        <dbReference type="ChEBI" id="CHEBI:61978"/>
        <dbReference type="ChEBI" id="CHEBI:456216"/>
        <dbReference type="EC" id="2.7.10.1"/>
    </reaction>
</comment>
<dbReference type="SMART" id="SM00219">
    <property type="entry name" value="TyrKc"/>
    <property type="match status" value="1"/>
</dbReference>
<dbReference type="PRINTS" id="PR00109">
    <property type="entry name" value="TYRKINASE"/>
</dbReference>
<evidence type="ECO:0000256" key="6">
    <source>
        <dbReference type="ARBA" id="ARBA00022840"/>
    </source>
</evidence>
<dbReference type="PANTHER" id="PTHR24416">
    <property type="entry name" value="TYROSINE-PROTEIN KINASE RECEPTOR"/>
    <property type="match status" value="1"/>
</dbReference>
<evidence type="ECO:0000313" key="14">
    <source>
        <dbReference type="Proteomes" id="UP000075901"/>
    </source>
</evidence>
<dbReference type="PROSITE" id="PS00107">
    <property type="entry name" value="PROTEIN_KINASE_ATP"/>
    <property type="match status" value="1"/>
</dbReference>
<dbReference type="Gene3D" id="1.10.510.10">
    <property type="entry name" value="Transferase(Phosphotransferase) domain 1"/>
    <property type="match status" value="1"/>
</dbReference>
<dbReference type="AlphaFoldDB" id="A0A182TA85"/>
<dbReference type="InterPro" id="IPR008266">
    <property type="entry name" value="Tyr_kinase_AS"/>
</dbReference>
<evidence type="ECO:0000256" key="5">
    <source>
        <dbReference type="ARBA" id="ARBA00022777"/>
    </source>
</evidence>
<dbReference type="VEuPathDB" id="VectorBase:AMAM022775"/>
<evidence type="ECO:0000256" key="1">
    <source>
        <dbReference type="ARBA" id="ARBA00004167"/>
    </source>
</evidence>
<dbReference type="GO" id="GO:0007169">
    <property type="term" value="P:cell surface receptor protein tyrosine kinase signaling pathway"/>
    <property type="evidence" value="ECO:0007669"/>
    <property type="project" value="TreeGrafter"/>
</dbReference>
<dbReference type="InterPro" id="IPR001245">
    <property type="entry name" value="Ser-Thr/Tyr_kinase_cat_dom"/>
</dbReference>
<dbReference type="GO" id="GO:0005886">
    <property type="term" value="C:plasma membrane"/>
    <property type="evidence" value="ECO:0007669"/>
    <property type="project" value="TreeGrafter"/>
</dbReference>
<comment type="subcellular location">
    <subcellularLocation>
        <location evidence="2">Endomembrane system</location>
    </subcellularLocation>
    <subcellularLocation>
        <location evidence="1">Membrane</location>
        <topology evidence="1">Single-pass membrane protein</topology>
    </subcellularLocation>
</comment>
<evidence type="ECO:0000256" key="8">
    <source>
        <dbReference type="ARBA" id="ARBA00023137"/>
    </source>
</evidence>
<name>A0A182TA85_9DIPT</name>
<dbReference type="GO" id="GO:0048468">
    <property type="term" value="P:cell development"/>
    <property type="evidence" value="ECO:0007669"/>
    <property type="project" value="UniProtKB-ARBA"/>
</dbReference>
<evidence type="ECO:0000256" key="10">
    <source>
        <dbReference type="PROSITE-ProRule" id="PRU10141"/>
    </source>
</evidence>
<feature type="compositionally biased region" description="Polar residues" evidence="11">
    <location>
        <begin position="1"/>
        <end position="21"/>
    </location>
</feature>
<proteinExistence type="predicted"/>
<feature type="binding site" evidence="10">
    <location>
        <position position="102"/>
    </location>
    <ligand>
        <name>ATP</name>
        <dbReference type="ChEBI" id="CHEBI:30616"/>
    </ligand>
</feature>
<feature type="region of interest" description="Disordered" evidence="11">
    <location>
        <begin position="1"/>
        <end position="34"/>
    </location>
</feature>
<evidence type="ECO:0000256" key="9">
    <source>
        <dbReference type="ARBA" id="ARBA00051243"/>
    </source>
</evidence>
<dbReference type="PANTHER" id="PTHR24416:SF631">
    <property type="entry name" value="SERINE_THREONINE_TYROSINE KINASE 1"/>
    <property type="match status" value="1"/>
</dbReference>